<dbReference type="eggNOG" id="ENOG502RTPU">
    <property type="taxonomic scope" value="Eukaryota"/>
</dbReference>
<feature type="transmembrane region" description="Helical" evidence="2">
    <location>
        <begin position="54"/>
        <end position="73"/>
    </location>
</feature>
<dbReference type="HOGENOM" id="CLU_063116_0_0_1"/>
<evidence type="ECO:0000256" key="2">
    <source>
        <dbReference type="SAM" id="Phobius"/>
    </source>
</evidence>
<dbReference type="GO" id="GO:0070917">
    <property type="term" value="F:inositol phosphoceramide synthase regulator activity"/>
    <property type="evidence" value="ECO:0007669"/>
    <property type="project" value="InterPro"/>
</dbReference>
<feature type="region of interest" description="Disordered" evidence="1">
    <location>
        <begin position="269"/>
        <end position="290"/>
    </location>
</feature>
<dbReference type="STRING" id="1109443.G4TMX4"/>
<dbReference type="InterPro" id="IPR013862">
    <property type="entry name" value="Kei1"/>
</dbReference>
<keyword evidence="2" id="KW-1133">Transmembrane helix</keyword>
<evidence type="ECO:0000313" key="3">
    <source>
        <dbReference type="EMBL" id="CCA72669.1"/>
    </source>
</evidence>
<accession>G4TMX4</accession>
<dbReference type="EMBL" id="CAFZ01000177">
    <property type="protein sequence ID" value="CCA72669.1"/>
    <property type="molecule type" value="Genomic_DNA"/>
</dbReference>
<sequence length="307" mass="33531">MKLTLRHEWRPRPFRSFLSVLDLKIGVQLALYFAILNKVAGVYGLIALFTGGSLAQLSLYIYSVCGLFAYMWGLRAVSSASDENPEKTTLTAHIFLLDHLIGTLWTAFFGVAWWIYTPHDGKRVVNSAAQIELATGGAAVGHHPTSITEAQRAASALQLWNQEKALAASVIVIGWLFKVYFCLLLYSYSFHLRNDSYRSLPLSKPNEAPVEYLNSPELPLGDQDLDDVDAYQIPISSAAASVPTSARPTSARHTPMLSGASFTEFVGAHTSRPSGWPEYHNDASETVGEEEAAAIATHARGSSTSKP</sequence>
<comment type="caution">
    <text evidence="3">The sequence shown here is derived from an EMBL/GenBank/DDBJ whole genome shotgun (WGS) entry which is preliminary data.</text>
</comment>
<dbReference type="PANTHER" id="PTHR28077:SF1">
    <property type="entry name" value="INOSITOL PHOSPHORYLCERAMIDE SYNTHASE REGULATORY SUBUNIT KEI1"/>
    <property type="match status" value="1"/>
</dbReference>
<protein>
    <recommendedName>
        <fullName evidence="5">DUF1753-domain-containing protein</fullName>
    </recommendedName>
</protein>
<dbReference type="GO" id="GO:0000139">
    <property type="term" value="C:Golgi membrane"/>
    <property type="evidence" value="ECO:0007669"/>
    <property type="project" value="TreeGrafter"/>
</dbReference>
<dbReference type="GO" id="GO:0070916">
    <property type="term" value="C:inositol phosphoceramide synthase complex"/>
    <property type="evidence" value="ECO:0007669"/>
    <property type="project" value="TreeGrafter"/>
</dbReference>
<name>G4TMX4_SERID</name>
<evidence type="ECO:0000313" key="4">
    <source>
        <dbReference type="Proteomes" id="UP000007148"/>
    </source>
</evidence>
<organism evidence="3 4">
    <name type="scientific">Serendipita indica (strain DSM 11827)</name>
    <name type="common">Root endophyte fungus</name>
    <name type="synonym">Piriformospora indica</name>
    <dbReference type="NCBI Taxonomy" id="1109443"/>
    <lineage>
        <taxon>Eukaryota</taxon>
        <taxon>Fungi</taxon>
        <taxon>Dikarya</taxon>
        <taxon>Basidiomycota</taxon>
        <taxon>Agaricomycotina</taxon>
        <taxon>Agaricomycetes</taxon>
        <taxon>Sebacinales</taxon>
        <taxon>Serendipitaceae</taxon>
        <taxon>Serendipita</taxon>
    </lineage>
</organism>
<feature type="transmembrane region" description="Helical" evidence="2">
    <location>
        <begin position="94"/>
        <end position="116"/>
    </location>
</feature>
<dbReference type="PANTHER" id="PTHR28077">
    <property type="entry name" value="INOSITOL PHOSPHORYLCERAMIDE SYNTHASE REGULATORY SUBUNIT KEI1"/>
    <property type="match status" value="1"/>
</dbReference>
<keyword evidence="4" id="KW-1185">Reference proteome</keyword>
<keyword evidence="2" id="KW-0472">Membrane</keyword>
<keyword evidence="2" id="KW-0812">Transmembrane</keyword>
<feature type="transmembrane region" description="Helical" evidence="2">
    <location>
        <begin position="165"/>
        <end position="188"/>
    </location>
</feature>
<dbReference type="OMA" id="AWTVFFA"/>
<evidence type="ECO:0008006" key="5">
    <source>
        <dbReference type="Google" id="ProtNLM"/>
    </source>
</evidence>
<proteinExistence type="predicted"/>
<dbReference type="AlphaFoldDB" id="G4TMX4"/>
<evidence type="ECO:0000256" key="1">
    <source>
        <dbReference type="SAM" id="MobiDB-lite"/>
    </source>
</evidence>
<dbReference type="OrthoDB" id="3338076at2759"/>
<feature type="transmembrane region" description="Helical" evidence="2">
    <location>
        <begin position="21"/>
        <end position="48"/>
    </location>
</feature>
<gene>
    <name evidence="3" type="ORF">PIIN_06606</name>
</gene>
<reference evidence="3 4" key="1">
    <citation type="journal article" date="2011" name="PLoS Pathog.">
        <title>Endophytic Life Strategies Decoded by Genome and Transcriptome Analyses of the Mutualistic Root Symbiont Piriformospora indica.</title>
        <authorList>
            <person name="Zuccaro A."/>
            <person name="Lahrmann U."/>
            <person name="Guldener U."/>
            <person name="Langen G."/>
            <person name="Pfiffi S."/>
            <person name="Biedenkopf D."/>
            <person name="Wong P."/>
            <person name="Samans B."/>
            <person name="Grimm C."/>
            <person name="Basiewicz M."/>
            <person name="Murat C."/>
            <person name="Martin F."/>
            <person name="Kogel K.H."/>
        </authorList>
    </citation>
    <scope>NUCLEOTIDE SEQUENCE [LARGE SCALE GENOMIC DNA]</scope>
    <source>
        <strain evidence="3 4">DSM 11827</strain>
    </source>
</reference>
<dbReference type="GO" id="GO:0006673">
    <property type="term" value="P:inositol phosphoceramide metabolic process"/>
    <property type="evidence" value="ECO:0007669"/>
    <property type="project" value="InterPro"/>
</dbReference>
<dbReference type="FunCoup" id="G4TMX4">
    <property type="interactions" value="29"/>
</dbReference>
<dbReference type="Proteomes" id="UP000007148">
    <property type="component" value="Unassembled WGS sequence"/>
</dbReference>
<dbReference type="Pfam" id="PF08552">
    <property type="entry name" value="Kei1"/>
    <property type="match status" value="1"/>
</dbReference>
<dbReference type="InParanoid" id="G4TMX4"/>